<dbReference type="Gene3D" id="1.20.1250.20">
    <property type="entry name" value="MFS general substrate transporter like domains"/>
    <property type="match status" value="1"/>
</dbReference>
<gene>
    <name evidence="3" type="primary">unc93a</name>
    <name evidence="3" type="ORF">SNAT2548_LOCUS5300</name>
</gene>
<feature type="transmembrane region" description="Helical" evidence="2">
    <location>
        <begin position="76"/>
        <end position="96"/>
    </location>
</feature>
<evidence type="ECO:0000313" key="4">
    <source>
        <dbReference type="Proteomes" id="UP000604046"/>
    </source>
</evidence>
<dbReference type="Proteomes" id="UP000604046">
    <property type="component" value="Unassembled WGS sequence"/>
</dbReference>
<dbReference type="PANTHER" id="PTHR19444">
    <property type="entry name" value="UNC-93 RELATED"/>
    <property type="match status" value="1"/>
</dbReference>
<evidence type="ECO:0000313" key="3">
    <source>
        <dbReference type="EMBL" id="CAE7194282.1"/>
    </source>
</evidence>
<dbReference type="InterPro" id="IPR051951">
    <property type="entry name" value="UNC-93_regulatory"/>
</dbReference>
<sequence length="454" mass="49232">MTARDEAFYRRAVKLLSFGFFGVFGGFQAAQGLQSSLNAELGELNLACLYGTFTILCLVVPPVLSRLERWLGGMQWLLALCSAAYAAMALSNAMKVPAEPSPLWAVPICFNVLVGVAAPLLWTSQNTYISRCAFQAATLSGEAPGMVTTRYNSLFFSIYQFAGMFGNILASLILMALGTINWAKDILFLALALCCVMGASVFLTMPTVSHDEENIGDEEKLPRIADTSRLAFTDAKVGLMIPFMMTNGMSLAFFLGDFQTDVTCPVAGPAYTGFVIAVFFGVNALSSAFWGFVVTSKWLSRRTVYIAATLFVASFLLMKQLWTVPQNFHLHAGSTTWQADATPDWKAVLMVFAMAGVFACGDSFCEAGPAMTLQTYYVSSDKVVAAMANYKLWQSLGFATQFFIAMPLKSYPAVRGAILLSLSVLSLACILLLDRFIAPVDGLDDCERRALSAG</sequence>
<feature type="transmembrane region" description="Helical" evidence="2">
    <location>
        <begin position="102"/>
        <end position="122"/>
    </location>
</feature>
<dbReference type="OrthoDB" id="65530at2759"/>
<keyword evidence="2" id="KW-0472">Membrane</keyword>
<feature type="transmembrane region" description="Helical" evidence="2">
    <location>
        <begin position="186"/>
        <end position="205"/>
    </location>
</feature>
<reference evidence="3" key="1">
    <citation type="submission" date="2021-02" db="EMBL/GenBank/DDBJ databases">
        <authorList>
            <person name="Dougan E. K."/>
            <person name="Rhodes N."/>
            <person name="Thang M."/>
            <person name="Chan C."/>
        </authorList>
    </citation>
    <scope>NUCLEOTIDE SEQUENCE</scope>
</reference>
<name>A0A812IZC5_9DINO</name>
<dbReference type="AlphaFoldDB" id="A0A812IZC5"/>
<protein>
    <submittedName>
        <fullName evidence="3">Unc93a protein</fullName>
    </submittedName>
</protein>
<evidence type="ECO:0000256" key="1">
    <source>
        <dbReference type="ARBA" id="ARBA00009172"/>
    </source>
</evidence>
<feature type="transmembrane region" description="Helical" evidence="2">
    <location>
        <begin position="237"/>
        <end position="256"/>
    </location>
</feature>
<feature type="transmembrane region" description="Helical" evidence="2">
    <location>
        <begin position="268"/>
        <end position="292"/>
    </location>
</feature>
<dbReference type="EMBL" id="CAJNDS010000337">
    <property type="protein sequence ID" value="CAE7194282.1"/>
    <property type="molecule type" value="Genomic_DNA"/>
</dbReference>
<evidence type="ECO:0000256" key="2">
    <source>
        <dbReference type="SAM" id="Phobius"/>
    </source>
</evidence>
<dbReference type="PANTHER" id="PTHR19444:SF13">
    <property type="entry name" value="PROTEIN UNC-93 HOMOLOG A"/>
    <property type="match status" value="1"/>
</dbReference>
<feature type="transmembrane region" description="Helical" evidence="2">
    <location>
        <begin position="304"/>
        <end position="322"/>
    </location>
</feature>
<feature type="transmembrane region" description="Helical" evidence="2">
    <location>
        <begin position="413"/>
        <end position="433"/>
    </location>
</feature>
<comment type="caution">
    <text evidence="3">The sequence shown here is derived from an EMBL/GenBank/DDBJ whole genome shotgun (WGS) entry which is preliminary data.</text>
</comment>
<proteinExistence type="inferred from homology"/>
<accession>A0A812IZC5</accession>
<comment type="similarity">
    <text evidence="1">Belongs to the unc-93 family.</text>
</comment>
<feature type="transmembrane region" description="Helical" evidence="2">
    <location>
        <begin position="154"/>
        <end position="180"/>
    </location>
</feature>
<dbReference type="SUPFAM" id="SSF103473">
    <property type="entry name" value="MFS general substrate transporter"/>
    <property type="match status" value="1"/>
</dbReference>
<feature type="transmembrane region" description="Helical" evidence="2">
    <location>
        <begin position="12"/>
        <end position="32"/>
    </location>
</feature>
<keyword evidence="4" id="KW-1185">Reference proteome</keyword>
<keyword evidence="2" id="KW-0812">Transmembrane</keyword>
<dbReference type="InterPro" id="IPR036259">
    <property type="entry name" value="MFS_trans_sf"/>
</dbReference>
<feature type="transmembrane region" description="Helical" evidence="2">
    <location>
        <begin position="44"/>
        <end position="64"/>
    </location>
</feature>
<organism evidence="3 4">
    <name type="scientific">Symbiodinium natans</name>
    <dbReference type="NCBI Taxonomy" id="878477"/>
    <lineage>
        <taxon>Eukaryota</taxon>
        <taxon>Sar</taxon>
        <taxon>Alveolata</taxon>
        <taxon>Dinophyceae</taxon>
        <taxon>Suessiales</taxon>
        <taxon>Symbiodiniaceae</taxon>
        <taxon>Symbiodinium</taxon>
    </lineage>
</organism>
<keyword evidence="2" id="KW-1133">Transmembrane helix</keyword>